<evidence type="ECO:0000259" key="1">
    <source>
        <dbReference type="Pfam" id="PF03015"/>
    </source>
</evidence>
<comment type="caution">
    <text evidence="2">The sequence shown here is derived from an EMBL/GenBank/DDBJ whole genome shotgun (WGS) entry which is preliminary data.</text>
</comment>
<dbReference type="Proteomes" id="UP000252139">
    <property type="component" value="Unassembled WGS sequence"/>
</dbReference>
<protein>
    <recommendedName>
        <fullName evidence="1">Fatty acyl-CoA reductase C-terminal domain-containing protein</fullName>
    </recommendedName>
</protein>
<sequence length="146" mass="16572">HTTWKNAYEAVRTYWSRNSKQVLPSAEDYFGAGRSLFKSSFFMKYKLPQSLSSAINGKSADAVSRTIELASRVVESIQPFLRHHWLFDHQNVQHLEQAIAGDGQFDVSKFKHLDWNTYMVNYAYGTHAYISPSPPAGLRNITVADG</sequence>
<dbReference type="Pfam" id="PF03015">
    <property type="entry name" value="Sterile"/>
    <property type="match status" value="1"/>
</dbReference>
<accession>A0A367IJS3</accession>
<feature type="non-terminal residue" evidence="2">
    <location>
        <position position="1"/>
    </location>
</feature>
<dbReference type="EMBL" id="PJQL01005581">
    <property type="protein sequence ID" value="RCH77876.1"/>
    <property type="molecule type" value="Genomic_DNA"/>
</dbReference>
<name>A0A367IJS3_RHIAZ</name>
<dbReference type="STRING" id="86630.A0A367IJS3"/>
<feature type="domain" description="Fatty acyl-CoA reductase C-terminal" evidence="1">
    <location>
        <begin position="61"/>
        <end position="130"/>
    </location>
</feature>
<keyword evidence="3" id="KW-1185">Reference proteome</keyword>
<dbReference type="AlphaFoldDB" id="A0A367IJS3"/>
<proteinExistence type="predicted"/>
<evidence type="ECO:0000313" key="3">
    <source>
        <dbReference type="Proteomes" id="UP000252139"/>
    </source>
</evidence>
<organism evidence="2 3">
    <name type="scientific">Rhizopus azygosporus</name>
    <name type="common">Rhizopus microsporus var. azygosporus</name>
    <dbReference type="NCBI Taxonomy" id="86630"/>
    <lineage>
        <taxon>Eukaryota</taxon>
        <taxon>Fungi</taxon>
        <taxon>Fungi incertae sedis</taxon>
        <taxon>Mucoromycota</taxon>
        <taxon>Mucoromycotina</taxon>
        <taxon>Mucoromycetes</taxon>
        <taxon>Mucorales</taxon>
        <taxon>Mucorineae</taxon>
        <taxon>Rhizopodaceae</taxon>
        <taxon>Rhizopus</taxon>
    </lineage>
</organism>
<reference evidence="2 3" key="1">
    <citation type="journal article" date="2018" name="G3 (Bethesda)">
        <title>Phylogenetic and Phylogenomic Definition of Rhizopus Species.</title>
        <authorList>
            <person name="Gryganskyi A.P."/>
            <person name="Golan J."/>
            <person name="Dolatabadi S."/>
            <person name="Mondo S."/>
            <person name="Robb S."/>
            <person name="Idnurm A."/>
            <person name="Muszewska A."/>
            <person name="Steczkiewicz K."/>
            <person name="Masonjones S."/>
            <person name="Liao H.L."/>
            <person name="Gajdeczka M.T."/>
            <person name="Anike F."/>
            <person name="Vuek A."/>
            <person name="Anishchenko I.M."/>
            <person name="Voigt K."/>
            <person name="de Hoog G.S."/>
            <person name="Smith M.E."/>
            <person name="Heitman J."/>
            <person name="Vilgalys R."/>
            <person name="Stajich J.E."/>
        </authorList>
    </citation>
    <scope>NUCLEOTIDE SEQUENCE [LARGE SCALE GENOMIC DNA]</scope>
    <source>
        <strain evidence="2 3">CBS 357.93</strain>
    </source>
</reference>
<evidence type="ECO:0000313" key="2">
    <source>
        <dbReference type="EMBL" id="RCH77876.1"/>
    </source>
</evidence>
<dbReference type="OrthoDB" id="429813at2759"/>
<gene>
    <name evidence="2" type="ORF">CU097_001233</name>
</gene>
<dbReference type="InterPro" id="IPR033640">
    <property type="entry name" value="FAR_C"/>
</dbReference>
<feature type="non-terminal residue" evidence="2">
    <location>
        <position position="146"/>
    </location>
</feature>